<feature type="repeat" description="TPR" evidence="4">
    <location>
        <begin position="562"/>
        <end position="595"/>
    </location>
</feature>
<keyword evidence="1" id="KW-0677">Repeat</keyword>
<dbReference type="Pfam" id="PF00211">
    <property type="entry name" value="Guanylate_cyc"/>
    <property type="match status" value="1"/>
</dbReference>
<dbReference type="AlphaFoldDB" id="A0A975NFM2"/>
<feature type="domain" description="Guanylate cyclase" evidence="6">
    <location>
        <begin position="7"/>
        <end position="122"/>
    </location>
</feature>
<evidence type="ECO:0000256" key="3">
    <source>
        <dbReference type="ARBA" id="ARBA00023125"/>
    </source>
</evidence>
<proteinExistence type="predicted"/>
<evidence type="ECO:0000259" key="6">
    <source>
        <dbReference type="PROSITE" id="PS50125"/>
    </source>
</evidence>
<feature type="DNA-binding region" description="OmpR/PhoB-type" evidence="5">
    <location>
        <begin position="177"/>
        <end position="275"/>
    </location>
</feature>
<dbReference type="InterPro" id="IPR036388">
    <property type="entry name" value="WH-like_DNA-bd_sf"/>
</dbReference>
<dbReference type="EMBL" id="CP076134">
    <property type="protein sequence ID" value="QWG13970.1"/>
    <property type="molecule type" value="Genomic_DNA"/>
</dbReference>
<dbReference type="Pfam" id="PF07719">
    <property type="entry name" value="TPR_2"/>
    <property type="match status" value="1"/>
</dbReference>
<dbReference type="SUPFAM" id="SSF52964">
    <property type="entry name" value="TolB, N-terminal domain"/>
    <property type="match status" value="1"/>
</dbReference>
<dbReference type="SUPFAM" id="SSF55073">
    <property type="entry name" value="Nucleotide cyclase"/>
    <property type="match status" value="1"/>
</dbReference>
<dbReference type="SMART" id="SM00862">
    <property type="entry name" value="Trans_reg_C"/>
    <property type="match status" value="1"/>
</dbReference>
<dbReference type="Gene3D" id="1.25.40.10">
    <property type="entry name" value="Tetratricopeptide repeat domain"/>
    <property type="match status" value="1"/>
</dbReference>
<name>A0A975NFM2_9BRAD</name>
<feature type="repeat" description="TPR" evidence="4">
    <location>
        <begin position="528"/>
        <end position="561"/>
    </location>
</feature>
<dbReference type="PROSITE" id="PS50293">
    <property type="entry name" value="TPR_REGION"/>
    <property type="match status" value="2"/>
</dbReference>
<dbReference type="InterPro" id="IPR050697">
    <property type="entry name" value="Adenylyl/Guanylyl_Cyclase_3/4"/>
</dbReference>
<dbReference type="Gene3D" id="3.30.70.1230">
    <property type="entry name" value="Nucleotide cyclase"/>
    <property type="match status" value="1"/>
</dbReference>
<dbReference type="Pfam" id="PF13432">
    <property type="entry name" value="TPR_16"/>
    <property type="match status" value="1"/>
</dbReference>
<reference evidence="8" key="1">
    <citation type="submission" date="2021-06" db="EMBL/GenBank/DDBJ databases">
        <title>Bradyrhizobium sp. S2-20-1 Genome sequencing.</title>
        <authorList>
            <person name="Jin L."/>
        </authorList>
    </citation>
    <scope>NUCLEOTIDE SEQUENCE</scope>
    <source>
        <strain evidence="8">S2-20-1</strain>
    </source>
</reference>
<dbReference type="PANTHER" id="PTHR43081">
    <property type="entry name" value="ADENYLATE CYCLASE, TERMINAL-DIFFERENTIATION SPECIFIC-RELATED"/>
    <property type="match status" value="1"/>
</dbReference>
<dbReference type="PROSITE" id="PS50125">
    <property type="entry name" value="GUANYLATE_CYCLASE_2"/>
    <property type="match status" value="1"/>
</dbReference>
<dbReference type="GO" id="GO:0006355">
    <property type="term" value="P:regulation of DNA-templated transcription"/>
    <property type="evidence" value="ECO:0007669"/>
    <property type="project" value="InterPro"/>
</dbReference>
<evidence type="ECO:0000259" key="7">
    <source>
        <dbReference type="PROSITE" id="PS51755"/>
    </source>
</evidence>
<dbReference type="Gene3D" id="3.40.50.10610">
    <property type="entry name" value="ABC-type transport auxiliary lipoprotein component"/>
    <property type="match status" value="1"/>
</dbReference>
<dbReference type="SUPFAM" id="SSF46894">
    <property type="entry name" value="C-terminal effector domain of the bipartite response regulators"/>
    <property type="match status" value="1"/>
</dbReference>
<dbReference type="Pfam" id="PF00486">
    <property type="entry name" value="Trans_reg_C"/>
    <property type="match status" value="1"/>
</dbReference>
<sequence>MERKLTTIIAMDVVGYSRLMEIDEQGTFGLLKDARSNIIDPAIARHSGRTVKLMGDGALAEFPSVVGALQCAVEIQRQFASRRRMADGMHGLQFRIGLHLGDVIVEGDDIYGDGVNVASRLESISQPGGIVLSKQVHDHIGANVPVRFISLGEQTVKNINRPIQAYRVDFGADAVSAYVIRFRNFELDTAHFELREAGERIAVEPQVFDLLVFLARNANRTVTREEIFAAIWGERIVSDSALSSQIKAARRAVGDDGVSQHTIATLHGRGFRFVAAIENVGSDAVDESADGRVESEMSPVAHKPSVAVLPFANLNQDPSEDYFGDGITEDITTALAKNRWLTVIARNPAFAFRGSKDSIRVIGEKLNATYLVTGSIRKAGSRFRITVQVVDAETEQSVWSERFDRDMVDIFELQDEISEIVACRIEAELGLSEQKKAERRPRKNRGAWDFYQLGIAEFYKFTREGNLQCQELLRKAIELDPGYGGAHSRLAYAIVLSMVYFDVTPDDARMDDALNAAQRAIELDDQDANGFFTLGRVHLARREYGQAIDALQHALELNPSLAVTYCGLGDSYAYEGRLDEAIEQFEIAIRLSPHDPFRWAFYSYRSLAHLFRGEFTEAASWARKSVQIPNAQYWARAHLVAALGHLGDEDQARIAVADLMRIKPEFSLAFARKHLFYLKRSEQIEAYVDGLRRAGLS</sequence>
<dbReference type="Proteomes" id="UP000680839">
    <property type="component" value="Chromosome"/>
</dbReference>
<dbReference type="CDD" id="cd00383">
    <property type="entry name" value="trans_reg_C"/>
    <property type="match status" value="1"/>
</dbReference>
<dbReference type="GO" id="GO:0003677">
    <property type="term" value="F:DNA binding"/>
    <property type="evidence" value="ECO:0007669"/>
    <property type="project" value="UniProtKB-UniRule"/>
</dbReference>
<dbReference type="SUPFAM" id="SSF48452">
    <property type="entry name" value="TPR-like"/>
    <property type="match status" value="1"/>
</dbReference>
<evidence type="ECO:0000256" key="2">
    <source>
        <dbReference type="ARBA" id="ARBA00022803"/>
    </source>
</evidence>
<evidence type="ECO:0000256" key="1">
    <source>
        <dbReference type="ARBA" id="ARBA00022737"/>
    </source>
</evidence>
<dbReference type="InterPro" id="IPR001867">
    <property type="entry name" value="OmpR/PhoB-type_DNA-bd"/>
</dbReference>
<dbReference type="InterPro" id="IPR029787">
    <property type="entry name" value="Nucleotide_cyclase"/>
</dbReference>
<evidence type="ECO:0000313" key="8">
    <source>
        <dbReference type="EMBL" id="QWG13970.1"/>
    </source>
</evidence>
<dbReference type="InterPro" id="IPR011990">
    <property type="entry name" value="TPR-like_helical_dom_sf"/>
</dbReference>
<feature type="domain" description="OmpR/PhoB-type" evidence="7">
    <location>
        <begin position="177"/>
        <end position="275"/>
    </location>
</feature>
<dbReference type="Gene3D" id="1.10.10.10">
    <property type="entry name" value="Winged helix-like DNA-binding domain superfamily/Winged helix DNA-binding domain"/>
    <property type="match status" value="1"/>
</dbReference>
<keyword evidence="2 4" id="KW-0802">TPR repeat</keyword>
<dbReference type="PROSITE" id="PS50005">
    <property type="entry name" value="TPR"/>
    <property type="match status" value="2"/>
</dbReference>
<gene>
    <name evidence="8" type="ORF">KMZ29_04470</name>
</gene>
<dbReference type="PANTHER" id="PTHR43081:SF19">
    <property type="entry name" value="PH-SENSITIVE ADENYLATE CYCLASE RV1264"/>
    <property type="match status" value="1"/>
</dbReference>
<accession>A0A975NFM2</accession>
<dbReference type="InterPro" id="IPR013105">
    <property type="entry name" value="TPR_2"/>
</dbReference>
<dbReference type="InterPro" id="IPR001054">
    <property type="entry name" value="A/G_cyclase"/>
</dbReference>
<dbReference type="GO" id="GO:0006171">
    <property type="term" value="P:cAMP biosynthetic process"/>
    <property type="evidence" value="ECO:0007669"/>
    <property type="project" value="TreeGrafter"/>
</dbReference>
<organism evidence="8 9">
    <name type="scientific">Bradyrhizobium sediminis</name>
    <dbReference type="NCBI Taxonomy" id="2840469"/>
    <lineage>
        <taxon>Bacteria</taxon>
        <taxon>Pseudomonadati</taxon>
        <taxon>Pseudomonadota</taxon>
        <taxon>Alphaproteobacteria</taxon>
        <taxon>Hyphomicrobiales</taxon>
        <taxon>Nitrobacteraceae</taxon>
        <taxon>Bradyrhizobium</taxon>
    </lineage>
</organism>
<dbReference type="SMART" id="SM00028">
    <property type="entry name" value="TPR"/>
    <property type="match status" value="2"/>
</dbReference>
<protein>
    <submittedName>
        <fullName evidence="8">Tetratricopeptide repeat protein</fullName>
    </submittedName>
</protein>
<dbReference type="InterPro" id="IPR016032">
    <property type="entry name" value="Sig_transdc_resp-reg_C-effctor"/>
</dbReference>
<evidence type="ECO:0000256" key="4">
    <source>
        <dbReference type="PROSITE-ProRule" id="PRU00339"/>
    </source>
</evidence>
<dbReference type="GO" id="GO:0000160">
    <property type="term" value="P:phosphorelay signal transduction system"/>
    <property type="evidence" value="ECO:0007669"/>
    <property type="project" value="InterPro"/>
</dbReference>
<dbReference type="RefSeq" id="WP_215622629.1">
    <property type="nucleotide sequence ID" value="NZ_CP076134.1"/>
</dbReference>
<dbReference type="GO" id="GO:0004016">
    <property type="term" value="F:adenylate cyclase activity"/>
    <property type="evidence" value="ECO:0007669"/>
    <property type="project" value="UniProtKB-ARBA"/>
</dbReference>
<evidence type="ECO:0000256" key="5">
    <source>
        <dbReference type="PROSITE-ProRule" id="PRU01091"/>
    </source>
</evidence>
<dbReference type="InterPro" id="IPR019734">
    <property type="entry name" value="TPR_rpt"/>
</dbReference>
<evidence type="ECO:0000313" key="9">
    <source>
        <dbReference type="Proteomes" id="UP000680839"/>
    </source>
</evidence>
<keyword evidence="3 5" id="KW-0238">DNA-binding</keyword>
<dbReference type="PROSITE" id="PS51755">
    <property type="entry name" value="OMPR_PHOB"/>
    <property type="match status" value="1"/>
</dbReference>
<dbReference type="CDD" id="cd07302">
    <property type="entry name" value="CHD"/>
    <property type="match status" value="1"/>
</dbReference>